<keyword evidence="1" id="KW-0175">Coiled coil</keyword>
<feature type="compositionally biased region" description="Polar residues" evidence="2">
    <location>
        <begin position="1"/>
        <end position="19"/>
    </location>
</feature>
<dbReference type="VEuPathDB" id="CryptoDB:Cvel_19550"/>
<protein>
    <submittedName>
        <fullName evidence="3">Uncharacterized protein</fullName>
    </submittedName>
</protein>
<reference evidence="3" key="1">
    <citation type="submission" date="2014-11" db="EMBL/GenBank/DDBJ databases">
        <authorList>
            <person name="Otto D Thomas"/>
            <person name="Naeem Raeece"/>
        </authorList>
    </citation>
    <scope>NUCLEOTIDE SEQUENCE</scope>
</reference>
<evidence type="ECO:0000256" key="1">
    <source>
        <dbReference type="SAM" id="Coils"/>
    </source>
</evidence>
<proteinExistence type="predicted"/>
<gene>
    <name evidence="3" type="ORF">Cvel_19550</name>
</gene>
<dbReference type="EMBL" id="CDMZ01000766">
    <property type="protein sequence ID" value="CEM21041.1"/>
    <property type="molecule type" value="Genomic_DNA"/>
</dbReference>
<feature type="region of interest" description="Disordered" evidence="2">
    <location>
        <begin position="726"/>
        <end position="800"/>
    </location>
</feature>
<feature type="coiled-coil region" evidence="1">
    <location>
        <begin position="219"/>
        <end position="270"/>
    </location>
</feature>
<feature type="region of interest" description="Disordered" evidence="2">
    <location>
        <begin position="467"/>
        <end position="514"/>
    </location>
</feature>
<name>A0A0G4FZI4_9ALVE</name>
<evidence type="ECO:0000256" key="2">
    <source>
        <dbReference type="SAM" id="MobiDB-lite"/>
    </source>
</evidence>
<feature type="compositionally biased region" description="Basic and acidic residues" evidence="2">
    <location>
        <begin position="47"/>
        <end position="61"/>
    </location>
</feature>
<feature type="region of interest" description="Disordered" evidence="2">
    <location>
        <begin position="322"/>
        <end position="379"/>
    </location>
</feature>
<feature type="region of interest" description="Disordered" evidence="2">
    <location>
        <begin position="823"/>
        <end position="866"/>
    </location>
</feature>
<feature type="compositionally biased region" description="Low complexity" evidence="2">
    <location>
        <begin position="348"/>
        <end position="366"/>
    </location>
</feature>
<dbReference type="AlphaFoldDB" id="A0A0G4FZI4"/>
<organism evidence="3">
    <name type="scientific">Chromera velia CCMP2878</name>
    <dbReference type="NCBI Taxonomy" id="1169474"/>
    <lineage>
        <taxon>Eukaryota</taxon>
        <taxon>Sar</taxon>
        <taxon>Alveolata</taxon>
        <taxon>Colpodellida</taxon>
        <taxon>Chromeraceae</taxon>
        <taxon>Chromera</taxon>
    </lineage>
</organism>
<evidence type="ECO:0000313" key="3">
    <source>
        <dbReference type="EMBL" id="CEM21041.1"/>
    </source>
</evidence>
<sequence>MQTAALLQNLINAPETSPASHAAEEAQGGSEDGDEFFMGAAPQTGGGRKEAEDPDTEENRRSMKVLPLRGMNKAERKGGWGIQRSDRRQELNKTLYENLKLKQTVAAKQKMLNSLHETISQQAERCGWIKQMLASSQSSMQRVLGEWQKANEWLSFGTCLEFCVAFGRAVSTQASLAVRKEKDKERLKLLDVFETEDASEVIRKFEDATRVSDSIRHRIGDLSEQLKAVSAEKAGWERKLTEEKERFARLQRKAEETSAVRDRVEALESEGVTGIKSRECRAAQERYYRAGHLVFEACNGLQNLLESLKRADDNETLGSHSLAGLFDSHQNPDMDRAAGLEERGGTARSSRGPESPGSSPSRSHSPGMREGGNDQEGPMRRSEISVLGLCLSLESQVSSAMQLIAAKRPDLQAQLKRFRPRRQRKKDPVAVKIGDQSIVSARAERAARAEGMEVVFAEAEGVEFRSTGALPASDPSFAPARPQTSPGERDHYSSKSLLGGKAGPSAKIRLGRPRSGTLSTLGATFTELPPLFSRSDTNEIEMEFCSAVRTGAKLVNIHSKAVSGGPGAPSSARRDKEKEWVRSQRIASLMASPPPEAGYQGVLENLLADAPFRLRRASDGVVGTGGHRRLSTTGGGGGGTEREREGEDGGVGGDGEDGQGRGSPKGKGNPRYLLPKQSLLPPDFLDWKRELETRGRGFEEKIHQLFVKSSKAASSEEQQGLLTELGMRAASPKTALPEGDGGKEGGQKKWGRGAPRTAPSGGVGGKRGGASPGTALGALRGRPGTEGGRKGGKAGGLGGSLSEAFLERNVRSQPSDAMMAFRGKAKDKLKSSETALALSKEAADETRGSSGADGGGDGRGRSMRRISPYEKAQMAVQRRKQAELLGLIRVCHGLEQKLAVLRRAHVSTVFGGGVAVQSSAALKGKAKGSPVLGLPDSALVEEKPGG</sequence>
<feature type="region of interest" description="Disordered" evidence="2">
    <location>
        <begin position="619"/>
        <end position="679"/>
    </location>
</feature>
<feature type="compositionally biased region" description="Gly residues" evidence="2">
    <location>
        <begin position="761"/>
        <end position="771"/>
    </location>
</feature>
<feature type="region of interest" description="Disordered" evidence="2">
    <location>
        <begin position="1"/>
        <end position="62"/>
    </location>
</feature>
<feature type="compositionally biased region" description="Basic and acidic residues" evidence="2">
    <location>
        <begin position="330"/>
        <end position="345"/>
    </location>
</feature>
<accession>A0A0G4FZI4</accession>